<evidence type="ECO:0008006" key="3">
    <source>
        <dbReference type="Google" id="ProtNLM"/>
    </source>
</evidence>
<keyword evidence="2" id="KW-1185">Reference proteome</keyword>
<proteinExistence type="predicted"/>
<evidence type="ECO:0000313" key="2">
    <source>
        <dbReference type="Proteomes" id="UP001243009"/>
    </source>
</evidence>
<accession>A0ABT9DTP2</accession>
<sequence>MSDPSRPPAPLALVLGTGDIASAIGWHLHRAGHAVLLLRDPAVPVLRRGMAFDDAIEAGEAVLDGVTALAGERPDHRHISVTRGHLAVVLGALPFPALLVDARLRKYAEPEELRPLAARAIGIGPGFTAGQQVHVAVETLPGAEGRVLVQGATAGPSGQAVPLGGAGSERFVHAAHPGTWVPLRAPGDAVAAGAVLGHLGGAPVAAPLAGIVRGLVRARPGLPRGTKLAEIDPRPDAPWQGIPPRAARIALGVLAALQAVQGVAAE</sequence>
<dbReference type="Proteomes" id="UP001243009">
    <property type="component" value="Unassembled WGS sequence"/>
</dbReference>
<comment type="caution">
    <text evidence="1">The sequence shown here is derived from an EMBL/GenBank/DDBJ whole genome shotgun (WGS) entry which is preliminary data.</text>
</comment>
<organism evidence="1 2">
    <name type="scientific">Paracraurococcus lichenis</name>
    <dbReference type="NCBI Taxonomy" id="3064888"/>
    <lineage>
        <taxon>Bacteria</taxon>
        <taxon>Pseudomonadati</taxon>
        <taxon>Pseudomonadota</taxon>
        <taxon>Alphaproteobacteria</taxon>
        <taxon>Acetobacterales</taxon>
        <taxon>Roseomonadaceae</taxon>
        <taxon>Paracraurococcus</taxon>
    </lineage>
</organism>
<protein>
    <recommendedName>
        <fullName evidence="3">Xanthine dehydrogenase</fullName>
    </recommendedName>
</protein>
<dbReference type="RefSeq" id="WP_305102114.1">
    <property type="nucleotide sequence ID" value="NZ_JAUTWS010000002.1"/>
</dbReference>
<dbReference type="EMBL" id="JAUTWS010000002">
    <property type="protein sequence ID" value="MDO9707248.1"/>
    <property type="molecule type" value="Genomic_DNA"/>
</dbReference>
<gene>
    <name evidence="1" type="ORF">Q7A36_02755</name>
</gene>
<evidence type="ECO:0000313" key="1">
    <source>
        <dbReference type="EMBL" id="MDO9707248.1"/>
    </source>
</evidence>
<name>A0ABT9DTP2_9PROT</name>
<reference evidence="1 2" key="1">
    <citation type="submission" date="2023-08" db="EMBL/GenBank/DDBJ databases">
        <title>The draft genome sequence of Paracraurococcus sp. LOR1-02.</title>
        <authorList>
            <person name="Kingkaew E."/>
            <person name="Tanasupawat S."/>
        </authorList>
    </citation>
    <scope>NUCLEOTIDE SEQUENCE [LARGE SCALE GENOMIC DNA]</scope>
    <source>
        <strain evidence="1 2">LOR1-02</strain>
    </source>
</reference>